<evidence type="ECO:0000313" key="1">
    <source>
        <dbReference type="EMBL" id="GAA4564310.1"/>
    </source>
</evidence>
<dbReference type="EMBL" id="BAABGU010000003">
    <property type="protein sequence ID" value="GAA4564310.1"/>
    <property type="molecule type" value="Genomic_DNA"/>
</dbReference>
<reference evidence="2" key="1">
    <citation type="journal article" date="2019" name="Int. J. Syst. Evol. Microbiol.">
        <title>The Global Catalogue of Microorganisms (GCM) 10K type strain sequencing project: providing services to taxonomists for standard genome sequencing and annotation.</title>
        <authorList>
            <consortium name="The Broad Institute Genomics Platform"/>
            <consortium name="The Broad Institute Genome Sequencing Center for Infectious Disease"/>
            <person name="Wu L."/>
            <person name="Ma J."/>
        </authorList>
    </citation>
    <scope>NUCLEOTIDE SEQUENCE [LARGE SCALE GENOMIC DNA]</scope>
    <source>
        <strain evidence="2">JCM 3175</strain>
    </source>
</reference>
<evidence type="ECO:0000313" key="2">
    <source>
        <dbReference type="Proteomes" id="UP001500307"/>
    </source>
</evidence>
<dbReference type="Gene3D" id="3.40.50.1980">
    <property type="entry name" value="Nitrogenase molybdenum iron protein domain"/>
    <property type="match status" value="1"/>
</dbReference>
<sequence>MVGHRLAAGLELLRGEHLARVVEDRLDHREHVEGVGRELLVQQLDRRQGEGGERLVEREFVTAYGEKAAAEQAKVTGGTLWKGLGAVKANKAYVVSDEIWMTGIGVGAANKILDDLAKYLPAA</sequence>
<evidence type="ECO:0008006" key="3">
    <source>
        <dbReference type="Google" id="ProtNLM"/>
    </source>
</evidence>
<keyword evidence="2" id="KW-1185">Reference proteome</keyword>
<accession>A0ABP8SAJ5</accession>
<dbReference type="SUPFAM" id="SSF53807">
    <property type="entry name" value="Helical backbone' metal receptor"/>
    <property type="match status" value="1"/>
</dbReference>
<organism evidence="1 2">
    <name type="scientific">Micromonospora coerulea</name>
    <dbReference type="NCBI Taxonomy" id="47856"/>
    <lineage>
        <taxon>Bacteria</taxon>
        <taxon>Bacillati</taxon>
        <taxon>Actinomycetota</taxon>
        <taxon>Actinomycetes</taxon>
        <taxon>Micromonosporales</taxon>
        <taxon>Micromonosporaceae</taxon>
        <taxon>Micromonospora</taxon>
    </lineage>
</organism>
<dbReference type="Proteomes" id="UP001500307">
    <property type="component" value="Unassembled WGS sequence"/>
</dbReference>
<protein>
    <recommendedName>
        <fullName evidence="3">Fe/B12 periplasmic-binding domain-containing protein</fullName>
    </recommendedName>
</protein>
<proteinExistence type="predicted"/>
<name>A0ABP8SAJ5_9ACTN</name>
<comment type="caution">
    <text evidence="1">The sequence shown here is derived from an EMBL/GenBank/DDBJ whole genome shotgun (WGS) entry which is preliminary data.</text>
</comment>
<gene>
    <name evidence="1" type="ORF">GCM10023176_10060</name>
</gene>